<keyword evidence="6" id="KW-1185">Reference proteome</keyword>
<evidence type="ECO:0000256" key="1">
    <source>
        <dbReference type="ARBA" id="ARBA00004496"/>
    </source>
</evidence>
<comment type="similarity">
    <text evidence="2">Belongs to the vinculin/alpha-catenin family.</text>
</comment>
<feature type="coiled-coil region" evidence="4">
    <location>
        <begin position="994"/>
        <end position="1028"/>
    </location>
</feature>
<evidence type="ECO:0000313" key="6">
    <source>
        <dbReference type="Proteomes" id="UP000261540"/>
    </source>
</evidence>
<dbReference type="Ensembl" id="ENSPKIT00000004690.1">
    <property type="protein sequence ID" value="ENSPKIP00000023991.1"/>
    <property type="gene ID" value="ENSPKIG00000007406.1"/>
</dbReference>
<dbReference type="SUPFAM" id="SSF47220">
    <property type="entry name" value="alpha-catenin/vinculin-like"/>
    <property type="match status" value="2"/>
</dbReference>
<dbReference type="PANTHER" id="PTHR18914:SF30">
    <property type="entry name" value="VINCULIN_ALPHA-CATENIN FAMILY MEMBER 1"/>
    <property type="match status" value="1"/>
</dbReference>
<reference evidence="5" key="1">
    <citation type="submission" date="2025-08" db="UniProtKB">
        <authorList>
            <consortium name="Ensembl"/>
        </authorList>
    </citation>
    <scope>IDENTIFICATION</scope>
</reference>
<dbReference type="STRING" id="1676925.ENSPKIP00000023991"/>
<keyword evidence="4" id="KW-0175">Coiled coil</keyword>
<organism evidence="5 6">
    <name type="scientific">Paramormyrops kingsleyae</name>
    <dbReference type="NCBI Taxonomy" id="1676925"/>
    <lineage>
        <taxon>Eukaryota</taxon>
        <taxon>Metazoa</taxon>
        <taxon>Chordata</taxon>
        <taxon>Craniata</taxon>
        <taxon>Vertebrata</taxon>
        <taxon>Euteleostomi</taxon>
        <taxon>Actinopterygii</taxon>
        <taxon>Neopterygii</taxon>
        <taxon>Teleostei</taxon>
        <taxon>Osteoglossocephala</taxon>
        <taxon>Osteoglossomorpha</taxon>
        <taxon>Osteoglossiformes</taxon>
        <taxon>Mormyridae</taxon>
        <taxon>Paramormyrops</taxon>
    </lineage>
</organism>
<accession>A0A3B3S1Q0</accession>
<protein>
    <submittedName>
        <fullName evidence="5">Uncharacterized LOC111849574</fullName>
    </submittedName>
</protein>
<keyword evidence="3" id="KW-0963">Cytoplasm</keyword>
<dbReference type="GO" id="GO:0016342">
    <property type="term" value="C:catenin complex"/>
    <property type="evidence" value="ECO:0007669"/>
    <property type="project" value="TreeGrafter"/>
</dbReference>
<dbReference type="GO" id="GO:0005912">
    <property type="term" value="C:adherens junction"/>
    <property type="evidence" value="ECO:0007669"/>
    <property type="project" value="TreeGrafter"/>
</dbReference>
<evidence type="ECO:0000256" key="4">
    <source>
        <dbReference type="SAM" id="Coils"/>
    </source>
</evidence>
<comment type="subcellular location">
    <subcellularLocation>
        <location evidence="1">Cytoplasm</location>
    </subcellularLocation>
</comment>
<evidence type="ECO:0000256" key="3">
    <source>
        <dbReference type="ARBA" id="ARBA00022490"/>
    </source>
</evidence>
<name>A0A3B3S1Q0_9TELE</name>
<dbReference type="OrthoDB" id="29742at2759"/>
<dbReference type="KEGG" id="pki:111849574"/>
<dbReference type="GeneTree" id="ENSGT01030000234543"/>
<proteinExistence type="inferred from homology"/>
<dbReference type="PANTHER" id="PTHR18914">
    <property type="entry name" value="ALPHA CATENIN"/>
    <property type="match status" value="1"/>
</dbReference>
<dbReference type="Proteomes" id="UP000261540">
    <property type="component" value="Unplaced"/>
</dbReference>
<dbReference type="GO" id="GO:0051015">
    <property type="term" value="F:actin filament binding"/>
    <property type="evidence" value="ECO:0007669"/>
    <property type="project" value="InterPro"/>
</dbReference>
<dbReference type="GO" id="GO:0008013">
    <property type="term" value="F:beta-catenin binding"/>
    <property type="evidence" value="ECO:0007669"/>
    <property type="project" value="TreeGrafter"/>
</dbReference>
<sequence>MGCSRQSSSLLCNQMKLLSTLREVTATIISLIYKPIDLPGMALILKYNTPDLIKMRSIERVVSPIATHLYNLILMCESGGTSECFTGLEGAAKEVVDATKSMAAVASRLLEGLDDGIMRREMEPAMSALVASGRHVLLVAQKLSIEPSQAEHKEEFVMSTQNVFLGVVKVLLVADDAVMRKVATAAHSLRSCLSHLEAATNIPALLTAFQGFSEALLLLNTLAMKRADDLWDTKQRRHATGLLETLKKCVPMLHTALHTNIKHPYSEEAQAAKTYILDQFASTITNLMSTLESNCYGNSSVPNESYTAKLQELFRMLDTSPFTLFRDRSCDSLLCDLVALCMEVAKGSRIKLKHVVVNLCRDVLRIWLEISQTVQLFETNFRNKEKMQNIMDDNYKTLKGLLQRLDHTMMTALVYQVLDVFVAEKFPFEMLISALNRPLNSHISSRMDTLEPLLTAFDCHADRMIQVSGFISGLSVDTKVVENVVNSTDCVKRLKGTIITLLEKVEETSDHAECLEVLQDLHHRWVEETHLLFDALSDVFDVKEFTSIIIQEMEGRHHDCQKAFAIKCHSQFKEQASNLVVYMNLVIQSMKRHINKNDNPIYRNGLLVLVKRGELSISEVTTSIEHILEYGLDVESFEIFSEKTIIAGKQFQHLSQGLNGLQHPHLLSPLREEVRQPPVSSNFPALHFNNPGLKVLMPITTGVENKNPPFQTLRKDSDELSMVFDQDNDSQGPATSDMNPIQVVQDIHLMPPLQKILNAAEKKDLTAVNMANTDVLELSNCYAKAAQIAGVLIDTEDRLKLENLREEIVAATHKVVRLAQEAAMGSSVSAGSITREAIVFSDRIDSMRQILLPATGTWYHAICLIFQGQPNKTVADKTQEVSEVMLACADVVELVTSSDLSVHSKHQECVAVHSKLKTTQANAKHLTHLATLMPEPYKLETLCILWSLSIQVLLNAIDKMLGSAVEGGKGHLTLQKRLAMWSENSLRIQEASELSSLNCKNNSIIKNMRGLQQEVKCLTEAYLQAADNLGSVSCADIHQLARTECLQRQLQVKMNALLTLVSTINKEYTDAVKSVVHLAHLAAADKGKDEKTQTAHVDFERSAESLLENVKAAAQKIQDSLLYIRNPRVRGSLRFTKDHLSSQTSEIVSRAKKMAETQDTSDVLSLEVQKQCWSAKARFLVEEINKVEGIHQATKDQVKLLLQGKQPWDMPVTLSEVQTEETRPVKCPRQISSALSVNIEEENNLAASEVLPKMGIRKLADCSVAPSLTYTSLFLKRETDKWDAQNNHVVQVTKDMAEKIYHMVQFLKRRGPIQSKEAFIYTAREMISGCQSITQFVRVIAEHCLDKRCRDDLLYITEQILTITNQLTIISSVNAATASCKSSNEILVKNAQSLLHVILRGIRAAEAACIKGLKQPDPDSDGAEAAVLCLQWRRNLLIHRAQQNSCLETDELGLRKTSQYLPGPSLAAPVYMKEAF</sequence>
<dbReference type="InterPro" id="IPR006077">
    <property type="entry name" value="Vinculin/catenin"/>
</dbReference>
<dbReference type="Pfam" id="PF01044">
    <property type="entry name" value="Vinculin"/>
    <property type="match status" value="2"/>
</dbReference>
<dbReference type="GO" id="GO:0005737">
    <property type="term" value="C:cytoplasm"/>
    <property type="evidence" value="ECO:0007669"/>
    <property type="project" value="UniProtKB-SubCell"/>
</dbReference>
<evidence type="ECO:0000313" key="5">
    <source>
        <dbReference type="Ensembl" id="ENSPKIP00000023991.1"/>
    </source>
</evidence>
<dbReference type="GO" id="GO:0098609">
    <property type="term" value="P:cell-cell adhesion"/>
    <property type="evidence" value="ECO:0007669"/>
    <property type="project" value="TreeGrafter"/>
</dbReference>
<reference evidence="5" key="2">
    <citation type="submission" date="2025-09" db="UniProtKB">
        <authorList>
            <consortium name="Ensembl"/>
        </authorList>
    </citation>
    <scope>IDENTIFICATION</scope>
</reference>
<dbReference type="Gene3D" id="1.20.120.810">
    <property type="entry name" value="Vinculin, Vh2 four-helix bundle"/>
    <property type="match status" value="2"/>
</dbReference>
<dbReference type="Gene3D" id="1.20.120.230">
    <property type="entry name" value="Alpha-catenin/vinculin-like"/>
    <property type="match status" value="1"/>
</dbReference>
<evidence type="ECO:0000256" key="2">
    <source>
        <dbReference type="ARBA" id="ARBA00008376"/>
    </source>
</evidence>
<dbReference type="GO" id="GO:0016477">
    <property type="term" value="P:cell migration"/>
    <property type="evidence" value="ECO:0007669"/>
    <property type="project" value="TreeGrafter"/>
</dbReference>
<dbReference type="InterPro" id="IPR036723">
    <property type="entry name" value="Alpha-catenin/vinculin-like_sf"/>
</dbReference>